<protein>
    <submittedName>
        <fullName evidence="6">TetR/AcrR family transcriptional regulator</fullName>
    </submittedName>
</protein>
<dbReference type="GO" id="GO:0003700">
    <property type="term" value="F:DNA-binding transcription factor activity"/>
    <property type="evidence" value="ECO:0007669"/>
    <property type="project" value="TreeGrafter"/>
</dbReference>
<dbReference type="PANTHER" id="PTHR30055:SF234">
    <property type="entry name" value="HTH-TYPE TRANSCRIPTIONAL REGULATOR BETI"/>
    <property type="match status" value="1"/>
</dbReference>
<evidence type="ECO:0000256" key="3">
    <source>
        <dbReference type="ARBA" id="ARBA00023163"/>
    </source>
</evidence>
<dbReference type="SUPFAM" id="SSF46689">
    <property type="entry name" value="Homeodomain-like"/>
    <property type="match status" value="1"/>
</dbReference>
<proteinExistence type="predicted"/>
<comment type="caution">
    <text evidence="6">The sequence shown here is derived from an EMBL/GenBank/DDBJ whole genome shotgun (WGS) entry which is preliminary data.</text>
</comment>
<evidence type="ECO:0000256" key="4">
    <source>
        <dbReference type="PROSITE-ProRule" id="PRU00335"/>
    </source>
</evidence>
<dbReference type="AlphaFoldDB" id="A0A927F1U5"/>
<dbReference type="InterPro" id="IPR001647">
    <property type="entry name" value="HTH_TetR"/>
</dbReference>
<keyword evidence="2 4" id="KW-0238">DNA-binding</keyword>
<keyword evidence="3" id="KW-0804">Transcription</keyword>
<dbReference type="RefSeq" id="WP_191211321.1">
    <property type="nucleotide sequence ID" value="NZ_BAABKL010000009.1"/>
</dbReference>
<evidence type="ECO:0000259" key="5">
    <source>
        <dbReference type="PROSITE" id="PS50977"/>
    </source>
</evidence>
<dbReference type="GO" id="GO:0000976">
    <property type="term" value="F:transcription cis-regulatory region binding"/>
    <property type="evidence" value="ECO:0007669"/>
    <property type="project" value="TreeGrafter"/>
</dbReference>
<dbReference type="EMBL" id="JACXYU010000013">
    <property type="protein sequence ID" value="MBD3934029.1"/>
    <property type="molecule type" value="Genomic_DNA"/>
</dbReference>
<dbReference type="PANTHER" id="PTHR30055">
    <property type="entry name" value="HTH-TYPE TRANSCRIPTIONAL REGULATOR RUTR"/>
    <property type="match status" value="1"/>
</dbReference>
<name>A0A927F1U5_9ACTN</name>
<keyword evidence="1" id="KW-0805">Transcription regulation</keyword>
<feature type="domain" description="HTH tetR-type" evidence="5">
    <location>
        <begin position="11"/>
        <end position="71"/>
    </location>
</feature>
<dbReference type="Pfam" id="PF00440">
    <property type="entry name" value="TetR_N"/>
    <property type="match status" value="1"/>
</dbReference>
<keyword evidence="7" id="KW-1185">Reference proteome</keyword>
<dbReference type="Gene3D" id="1.10.10.60">
    <property type="entry name" value="Homeodomain-like"/>
    <property type="match status" value="1"/>
</dbReference>
<evidence type="ECO:0000313" key="6">
    <source>
        <dbReference type="EMBL" id="MBD3934029.1"/>
    </source>
</evidence>
<evidence type="ECO:0000256" key="2">
    <source>
        <dbReference type="ARBA" id="ARBA00023125"/>
    </source>
</evidence>
<accession>A0A927F1U5</accession>
<dbReference type="InterPro" id="IPR009057">
    <property type="entry name" value="Homeodomain-like_sf"/>
</dbReference>
<gene>
    <name evidence="6" type="ORF">IF129_21015</name>
</gene>
<dbReference type="Gene3D" id="1.10.357.10">
    <property type="entry name" value="Tetracycline Repressor, domain 2"/>
    <property type="match status" value="1"/>
</dbReference>
<dbReference type="InterPro" id="IPR050109">
    <property type="entry name" value="HTH-type_TetR-like_transc_reg"/>
</dbReference>
<dbReference type="PROSITE" id="PS50977">
    <property type="entry name" value="HTH_TETR_2"/>
    <property type="match status" value="1"/>
</dbReference>
<feature type="DNA-binding region" description="H-T-H motif" evidence="4">
    <location>
        <begin position="34"/>
        <end position="53"/>
    </location>
</feature>
<dbReference type="Proteomes" id="UP000632289">
    <property type="component" value="Unassembled WGS sequence"/>
</dbReference>
<reference evidence="6" key="1">
    <citation type="submission" date="2020-09" db="EMBL/GenBank/DDBJ databases">
        <title>Secondary metabolite and genome analysis of marine Streptomyces chumphonensis KK1-2T.</title>
        <authorList>
            <person name="Phongsopitanun W."/>
            <person name="Kanchanasin P."/>
            <person name="Pittayakhajonwut P."/>
            <person name="Suwanborirux K."/>
            <person name="Tanasupawat S."/>
        </authorList>
    </citation>
    <scope>NUCLEOTIDE SEQUENCE</scope>
    <source>
        <strain evidence="6">KK1-2</strain>
    </source>
</reference>
<evidence type="ECO:0000256" key="1">
    <source>
        <dbReference type="ARBA" id="ARBA00023015"/>
    </source>
</evidence>
<evidence type="ECO:0000313" key="7">
    <source>
        <dbReference type="Proteomes" id="UP000632289"/>
    </source>
</evidence>
<sequence length="212" mass="22858">MTEGLRERKKRQTRQRVADAAAVLFAARGFDAVTVAEIAEAAEVSVNTVYNHFAAKEDLVLPPEETTAQHLADVVRRRGPGESAAHAVLAHLRAELGDPDRRRALTDGFGRTYRTMCSTPALTARLERLRRRMTDVLAAELRAGTGAAPDDPMPRLVATQIAAFHSLVHTEIGERVAAGQGAGEITTAVRALLDAVEELGGERFLGYAVRPG</sequence>
<organism evidence="6 7">
    <name type="scientific">Streptomyces chumphonensis</name>
    <dbReference type="NCBI Taxonomy" id="1214925"/>
    <lineage>
        <taxon>Bacteria</taxon>
        <taxon>Bacillati</taxon>
        <taxon>Actinomycetota</taxon>
        <taxon>Actinomycetes</taxon>
        <taxon>Kitasatosporales</taxon>
        <taxon>Streptomycetaceae</taxon>
        <taxon>Streptomyces</taxon>
    </lineage>
</organism>
<dbReference type="PRINTS" id="PR00455">
    <property type="entry name" value="HTHTETR"/>
</dbReference>